<proteinExistence type="inferred from homology"/>
<dbReference type="PROSITE" id="PS51176">
    <property type="entry name" value="PDH_ADH"/>
    <property type="match status" value="1"/>
</dbReference>
<protein>
    <recommendedName>
        <fullName evidence="3">prephenate dehydrogenase</fullName>
        <ecNumber evidence="3">1.3.1.12</ecNumber>
    </recommendedName>
</protein>
<dbReference type="Gene3D" id="3.40.50.720">
    <property type="entry name" value="NAD(P)-binding Rossmann-like Domain"/>
    <property type="match status" value="1"/>
</dbReference>
<dbReference type="InterPro" id="IPR003099">
    <property type="entry name" value="Prephen_DH"/>
</dbReference>
<dbReference type="EMBL" id="QNRT01000002">
    <property type="protein sequence ID" value="RBP51478.1"/>
    <property type="molecule type" value="Genomic_DNA"/>
</dbReference>
<evidence type="ECO:0000313" key="11">
    <source>
        <dbReference type="EMBL" id="RBP51478.1"/>
    </source>
</evidence>
<evidence type="ECO:0000256" key="8">
    <source>
        <dbReference type="ARBA" id="ARBA00023141"/>
    </source>
</evidence>
<dbReference type="RefSeq" id="WP_113954242.1">
    <property type="nucleotide sequence ID" value="NZ_QNRT01000002.1"/>
</dbReference>
<comment type="similarity">
    <text evidence="2">Belongs to the prephenate/arogenate dehydrogenase family.</text>
</comment>
<keyword evidence="12" id="KW-1185">Reference proteome</keyword>
<accession>A0A395JPH2</accession>
<dbReference type="Pfam" id="PF02153">
    <property type="entry name" value="PDH_N"/>
    <property type="match status" value="1"/>
</dbReference>
<dbReference type="SUPFAM" id="SSF51735">
    <property type="entry name" value="NAD(P)-binding Rossmann-fold domains"/>
    <property type="match status" value="1"/>
</dbReference>
<dbReference type="Proteomes" id="UP000253083">
    <property type="component" value="Unassembled WGS sequence"/>
</dbReference>
<dbReference type="FunFam" id="1.10.3660.10:FF:000003">
    <property type="entry name" value="Prephenate dehydrogenase"/>
    <property type="match status" value="1"/>
</dbReference>
<reference evidence="11 12" key="1">
    <citation type="submission" date="2018-06" db="EMBL/GenBank/DDBJ databases">
        <title>Genomic Encyclopedia of Type Strains, Phase IV (KMG-IV): sequencing the most valuable type-strain genomes for metagenomic binning, comparative biology and taxonomic classification.</title>
        <authorList>
            <person name="Goeker M."/>
        </authorList>
    </citation>
    <scope>NUCLEOTIDE SEQUENCE [LARGE SCALE GENOMIC DNA]</scope>
    <source>
        <strain evidence="11 12">DSM 24032</strain>
    </source>
</reference>
<keyword evidence="8" id="KW-0057">Aromatic amino acid biosynthesis</keyword>
<evidence type="ECO:0000256" key="9">
    <source>
        <dbReference type="ARBA" id="ARBA00049260"/>
    </source>
</evidence>
<dbReference type="Pfam" id="PF20463">
    <property type="entry name" value="PDH_C"/>
    <property type="match status" value="1"/>
</dbReference>
<feature type="domain" description="Prephenate/arogenate dehydrogenase" evidence="10">
    <location>
        <begin position="3"/>
        <end position="290"/>
    </location>
</feature>
<organism evidence="11 12">
    <name type="scientific">Arenicella xantha</name>
    <dbReference type="NCBI Taxonomy" id="644221"/>
    <lineage>
        <taxon>Bacteria</taxon>
        <taxon>Pseudomonadati</taxon>
        <taxon>Pseudomonadota</taxon>
        <taxon>Gammaproteobacteria</taxon>
        <taxon>Arenicellales</taxon>
        <taxon>Arenicellaceae</taxon>
        <taxon>Arenicella</taxon>
    </lineage>
</organism>
<dbReference type="InterPro" id="IPR046825">
    <property type="entry name" value="PDH_C"/>
</dbReference>
<dbReference type="Gene3D" id="1.10.3660.10">
    <property type="entry name" value="6-phosphogluconate dehydrogenase C-terminal like domain"/>
    <property type="match status" value="1"/>
</dbReference>
<dbReference type="GO" id="GO:0008977">
    <property type="term" value="F:prephenate dehydrogenase (NAD+) activity"/>
    <property type="evidence" value="ECO:0007669"/>
    <property type="project" value="UniProtKB-EC"/>
</dbReference>
<evidence type="ECO:0000256" key="4">
    <source>
        <dbReference type="ARBA" id="ARBA00022498"/>
    </source>
</evidence>
<dbReference type="InterPro" id="IPR050812">
    <property type="entry name" value="Preph/Arog_dehydrog"/>
</dbReference>
<name>A0A395JPH2_9GAMM</name>
<evidence type="ECO:0000256" key="7">
    <source>
        <dbReference type="ARBA" id="ARBA00023027"/>
    </source>
</evidence>
<evidence type="ECO:0000256" key="6">
    <source>
        <dbReference type="ARBA" id="ARBA00023002"/>
    </source>
</evidence>
<evidence type="ECO:0000259" key="10">
    <source>
        <dbReference type="PROSITE" id="PS51176"/>
    </source>
</evidence>
<comment type="catalytic activity">
    <reaction evidence="9">
        <text>prephenate + NAD(+) = 3-(4-hydroxyphenyl)pyruvate + CO2 + NADH</text>
        <dbReference type="Rhea" id="RHEA:13869"/>
        <dbReference type="ChEBI" id="CHEBI:16526"/>
        <dbReference type="ChEBI" id="CHEBI:29934"/>
        <dbReference type="ChEBI" id="CHEBI:36242"/>
        <dbReference type="ChEBI" id="CHEBI:57540"/>
        <dbReference type="ChEBI" id="CHEBI:57945"/>
        <dbReference type="EC" id="1.3.1.12"/>
    </reaction>
</comment>
<dbReference type="InterPro" id="IPR008927">
    <property type="entry name" value="6-PGluconate_DH-like_C_sf"/>
</dbReference>
<dbReference type="PANTHER" id="PTHR21363">
    <property type="entry name" value="PREPHENATE DEHYDROGENASE"/>
    <property type="match status" value="1"/>
</dbReference>
<dbReference type="GO" id="GO:0004665">
    <property type="term" value="F:prephenate dehydrogenase (NADP+) activity"/>
    <property type="evidence" value="ECO:0007669"/>
    <property type="project" value="InterPro"/>
</dbReference>
<dbReference type="GO" id="GO:0006571">
    <property type="term" value="P:tyrosine biosynthetic process"/>
    <property type="evidence" value="ECO:0007669"/>
    <property type="project" value="UniProtKB-KW"/>
</dbReference>
<keyword evidence="4" id="KW-0827">Tyrosine biosynthesis</keyword>
<evidence type="ECO:0000256" key="3">
    <source>
        <dbReference type="ARBA" id="ARBA00012068"/>
    </source>
</evidence>
<evidence type="ECO:0000256" key="5">
    <source>
        <dbReference type="ARBA" id="ARBA00022605"/>
    </source>
</evidence>
<dbReference type="PANTHER" id="PTHR21363:SF0">
    <property type="entry name" value="PREPHENATE DEHYDROGENASE [NADP(+)]"/>
    <property type="match status" value="1"/>
</dbReference>
<dbReference type="OrthoDB" id="9809920at2"/>
<comment type="caution">
    <text evidence="11">The sequence shown here is derived from an EMBL/GenBank/DDBJ whole genome shotgun (WGS) entry which is preliminary data.</text>
</comment>
<dbReference type="InterPro" id="IPR036291">
    <property type="entry name" value="NAD(P)-bd_dom_sf"/>
</dbReference>
<dbReference type="GO" id="GO:0070403">
    <property type="term" value="F:NAD+ binding"/>
    <property type="evidence" value="ECO:0007669"/>
    <property type="project" value="InterPro"/>
</dbReference>
<evidence type="ECO:0000256" key="1">
    <source>
        <dbReference type="ARBA" id="ARBA00005067"/>
    </source>
</evidence>
<keyword evidence="5" id="KW-0028">Amino-acid biosynthesis</keyword>
<comment type="pathway">
    <text evidence="1">Amino-acid biosynthesis; L-tyrosine biosynthesis; (4-hydroxyphenyl)pyruvate from prephenate (NAD(+) route): step 1/1.</text>
</comment>
<keyword evidence="7" id="KW-0520">NAD</keyword>
<dbReference type="AlphaFoldDB" id="A0A395JPH2"/>
<gene>
    <name evidence="11" type="ORF">DFR28_102908</name>
</gene>
<keyword evidence="6" id="KW-0560">Oxidoreductase</keyword>
<dbReference type="InParanoid" id="A0A395JPH2"/>
<dbReference type="InterPro" id="IPR046826">
    <property type="entry name" value="PDH_N"/>
</dbReference>
<sequence>MFNQVTIIGTGLLGGSLARDLKALSLAQRVVGVCRSDETAKTALSQGIVDAVLPLHEAIVAADLIVLATPMQAMGSILKQMEGRLPKQAIVTDVGSVKTDLYQAIKLQVPSMLAQFVLAHPIAGGENSGVEASKLGLFKNKHVIITETDEVSQAAVAKVTQMWEKVGAMVLAMSLQEHDAVFAKTSHLPHVIAFSLVNFLSHQSDRERLFDLAAAGFYDFTRIASSNAEMWRDICITNRAEVLKALDGFSAQIEAIRDNVASADQAAILEYFGSAKQARDAGLLKRAEALALARDTKE</sequence>
<evidence type="ECO:0000256" key="2">
    <source>
        <dbReference type="ARBA" id="ARBA00007964"/>
    </source>
</evidence>
<dbReference type="EC" id="1.3.1.12" evidence="3"/>
<dbReference type="SUPFAM" id="SSF48179">
    <property type="entry name" value="6-phosphogluconate dehydrogenase C-terminal domain-like"/>
    <property type="match status" value="1"/>
</dbReference>
<evidence type="ECO:0000313" key="12">
    <source>
        <dbReference type="Proteomes" id="UP000253083"/>
    </source>
</evidence>
<dbReference type="FunFam" id="3.40.50.720:FF:000208">
    <property type="entry name" value="Prephenate dehydrogenase"/>
    <property type="match status" value="1"/>
</dbReference>